<reference evidence="1" key="1">
    <citation type="journal article" date="2018" name="Genome Biol.">
        <title>SKESA: strategic k-mer extension for scrupulous assemblies.</title>
        <authorList>
            <person name="Souvorov A."/>
            <person name="Agarwala R."/>
            <person name="Lipman D.J."/>
        </authorList>
    </citation>
    <scope>NUCLEOTIDE SEQUENCE [LARGE SCALE GENOMIC DNA]</scope>
    <source>
        <strain evidence="1">1839</strain>
    </source>
</reference>
<reference evidence="1" key="2">
    <citation type="submission" date="2020-02" db="EMBL/GenBank/DDBJ databases">
        <authorList>
            <consortium name="NCBI Pathogen Detection Project"/>
        </authorList>
    </citation>
    <scope>NUCLEOTIDE SEQUENCE</scope>
    <source>
        <strain evidence="1">1839</strain>
    </source>
</reference>
<dbReference type="GO" id="GO:0044403">
    <property type="term" value="P:biological process involved in symbiotic interaction"/>
    <property type="evidence" value="ECO:0007669"/>
    <property type="project" value="InterPro"/>
</dbReference>
<dbReference type="Gene3D" id="3.30.40.80">
    <property type="entry name" value="Effector protein NleG"/>
    <property type="match status" value="1"/>
</dbReference>
<evidence type="ECO:0000313" key="1">
    <source>
        <dbReference type="EMBL" id="HAG5771797.1"/>
    </source>
</evidence>
<dbReference type="InterPro" id="IPR038436">
    <property type="entry name" value="Effector_NleG_sf"/>
</dbReference>
<dbReference type="EMBL" id="DAAYTU010000023">
    <property type="protein sequence ID" value="HAG5771797.1"/>
    <property type="molecule type" value="Genomic_DNA"/>
</dbReference>
<proteinExistence type="predicted"/>
<protein>
    <submittedName>
        <fullName evidence="1">DUF1076 domain-containing protein</fullName>
    </submittedName>
</protein>
<name>A0A765X8A0_ECOLX</name>
<dbReference type="GO" id="GO:0004842">
    <property type="term" value="F:ubiquitin-protein transferase activity"/>
    <property type="evidence" value="ECO:0007669"/>
    <property type="project" value="InterPro"/>
</dbReference>
<dbReference type="InterPro" id="IPR010489">
    <property type="entry name" value="Effector_NleG"/>
</dbReference>
<gene>
    <name evidence="1" type="ORF">GGB84_003524</name>
</gene>
<sequence length="196" mass="21820">MPGLVSYISSASFSNELTELRHQVMAGQIGEIRIGEHIVRVSYESEPGRFLAEGDGRGRIYAELLNLGLNNGVDALRSRMLSVLSEIGETQQQENSSLPLLQARISECSFIVDCESFQCSAEMLQCPITLDQPVNGVFVKNSKHSSICTLFDSFAFSRLVREGSVHPLSRESITESMIMRKDECYFDSKRNAFAVI</sequence>
<accession>A0A765X8A0</accession>
<dbReference type="Pfam" id="PF06416">
    <property type="entry name" value="T3SS_NleG"/>
    <property type="match status" value="1"/>
</dbReference>
<dbReference type="AlphaFoldDB" id="A0A765X8A0"/>
<comment type="caution">
    <text evidence="1">The sequence shown here is derived from an EMBL/GenBank/DDBJ whole genome shotgun (WGS) entry which is preliminary data.</text>
</comment>
<organism evidence="1">
    <name type="scientific">Escherichia coli</name>
    <dbReference type="NCBI Taxonomy" id="562"/>
    <lineage>
        <taxon>Bacteria</taxon>
        <taxon>Pseudomonadati</taxon>
        <taxon>Pseudomonadota</taxon>
        <taxon>Gammaproteobacteria</taxon>
        <taxon>Enterobacterales</taxon>
        <taxon>Enterobacteriaceae</taxon>
        <taxon>Escherichia</taxon>
    </lineage>
</organism>